<evidence type="ECO:0008006" key="4">
    <source>
        <dbReference type="Google" id="ProtNLM"/>
    </source>
</evidence>
<feature type="chain" id="PRO_5045958361" description="RHS repeat protein" evidence="1">
    <location>
        <begin position="24"/>
        <end position="594"/>
    </location>
</feature>
<dbReference type="RefSeq" id="WP_280572703.1">
    <property type="nucleotide sequence ID" value="NZ_JARXRM010000012.1"/>
</dbReference>
<gene>
    <name evidence="2" type="ORF">QFW77_02680</name>
</gene>
<evidence type="ECO:0000256" key="1">
    <source>
        <dbReference type="SAM" id="SignalP"/>
    </source>
</evidence>
<keyword evidence="3" id="KW-1185">Reference proteome</keyword>
<protein>
    <recommendedName>
        <fullName evidence="4">RHS repeat protein</fullName>
    </recommendedName>
</protein>
<evidence type="ECO:0000313" key="2">
    <source>
        <dbReference type="EMBL" id="MDH5821900.1"/>
    </source>
</evidence>
<evidence type="ECO:0000313" key="3">
    <source>
        <dbReference type="Proteomes" id="UP001156940"/>
    </source>
</evidence>
<name>A0ABT6J5N3_9GAMM</name>
<keyword evidence="1" id="KW-0732">Signal</keyword>
<reference evidence="2 3" key="1">
    <citation type="submission" date="2023-04" db="EMBL/GenBank/DDBJ databases">
        <title>Luteimonas endophyticus RD2P54.</title>
        <authorList>
            <person name="Sun J.-Q."/>
        </authorList>
    </citation>
    <scope>NUCLEOTIDE SEQUENCE [LARGE SCALE GENOMIC DNA]</scope>
    <source>
        <strain evidence="2 3">RD2P54</strain>
    </source>
</reference>
<dbReference type="Proteomes" id="UP001156940">
    <property type="component" value="Unassembled WGS sequence"/>
</dbReference>
<comment type="caution">
    <text evidence="2">The sequence shown here is derived from an EMBL/GenBank/DDBJ whole genome shotgun (WGS) entry which is preliminary data.</text>
</comment>
<sequence length="594" mass="64352">MSLRPTSTVLWFVLCACAAPGFAQEGKLPWQEYSRLVEEGRQIAPLDVDSMFGDNVDLYSGALSFSTTDVSIPGNNALPVAVTRKLDIHDRYRYGTSGRGRAFADWDIDIPNISGVFATTWHDNRCSQAAPPVVHTRVIADEYWAGNHADLPGGGEMLRNSNRPMPSTGGPYLWITEGGIYFSCLATINNGSGQGFLAIDTSGNKYWLDHMAQYGEPNYVSVVKGASPERVVVSRRKNVLYATRVEDRFGNWVTYTYSNTATQPVRLTAISSSDNRSLTLQYNASGYVASVSDGTRTWTYQYTGHNLTGVLLPDGSSWGMNLSGLSNAVMQRSNDPNDMRSCFSPDDILSGDVSGSITHPAGATATFVVGPRELGRSNVPGICRNYQSIGSGGNDTRDDFPVFPVNWVSLVLKSKQIQGPGVPAASWSYGLGSSWSWRYPPGQTEPICNTSTCADPVCLSDSCAGSRVMEISGPDGTWERYTFGNSYRYNEGKLLQHEKGTGHLDVLRTVTHTYNYAASGQAYAAKIGSSPQPRGAGFTAEYTRPLVKTATVQDGGLFVWEVAKGCITSGVYCLDVWARPTKVIRTGNMTGGGP</sequence>
<organism evidence="2 3">
    <name type="scientific">Luteimonas endophytica</name>
    <dbReference type="NCBI Taxonomy" id="3042023"/>
    <lineage>
        <taxon>Bacteria</taxon>
        <taxon>Pseudomonadati</taxon>
        <taxon>Pseudomonadota</taxon>
        <taxon>Gammaproteobacteria</taxon>
        <taxon>Lysobacterales</taxon>
        <taxon>Lysobacteraceae</taxon>
        <taxon>Luteimonas</taxon>
    </lineage>
</organism>
<accession>A0ABT6J5N3</accession>
<feature type="signal peptide" evidence="1">
    <location>
        <begin position="1"/>
        <end position="23"/>
    </location>
</feature>
<dbReference type="EMBL" id="JARXRM010000012">
    <property type="protein sequence ID" value="MDH5821900.1"/>
    <property type="molecule type" value="Genomic_DNA"/>
</dbReference>
<dbReference type="PROSITE" id="PS51257">
    <property type="entry name" value="PROKAR_LIPOPROTEIN"/>
    <property type="match status" value="1"/>
</dbReference>
<proteinExistence type="predicted"/>